<dbReference type="EMBL" id="JACRSN010000013">
    <property type="protein sequence ID" value="MBC8534170.1"/>
    <property type="molecule type" value="Genomic_DNA"/>
</dbReference>
<keyword evidence="1" id="KW-0472">Membrane</keyword>
<reference evidence="2" key="1">
    <citation type="submission" date="2020-08" db="EMBL/GenBank/DDBJ databases">
        <title>Genome public.</title>
        <authorList>
            <person name="Liu C."/>
            <person name="Sun Q."/>
        </authorList>
    </citation>
    <scope>NUCLEOTIDE SEQUENCE</scope>
    <source>
        <strain evidence="2">NSJ-40</strain>
    </source>
</reference>
<evidence type="ECO:0000256" key="1">
    <source>
        <dbReference type="SAM" id="Phobius"/>
    </source>
</evidence>
<sequence length="659" mass="73497">MTLITSYRKRVLREFSAIFRFSLRKLRGMLFLYGFLQTILLPLLLLLNIESTRNRPLSHTVPSSAFYDALRVLFGVTAVPLMLIFSVVFVLQLFRYLHGKRSVDFFHALPVGRTPMLLGKYCAGLFSLLVPFLCNVLLCTLIGILYRVFNCAILLWLLSETLWFLLMTISCFTFAMLIAVCSGTTMEMMLSGIFISVSWPLAVLLLLVLAECLLPGYASSYNIAAIMAFSPPAAAFVPFAASMIGDSYTGIVPVSFTVWWIVLPILMLVAAIAVYRRRKSESAENTISMPAIKIFIRMITTFAAGLGFGFLLYMFFSDEKAFFIGVLAGSVAAHVVAEALYSRGFKGMLKSFRWYAVPAVLLVLFYCSLATGFFGYDTKIPKADELVSTQIELPQLYPVSTDENSESFVSYSYHQGDFCDENGRILASVLPTAEDSDTFDKILDLHQLAIQNIRSTRYPYQFQFQNSSLFGSNETVKFRYRLKNGSTFSRTFSVPWNGTFYEEFCKKSQALSASETFLKQSNLAYYLEPAFIESIDLSGIWSSQTLKPNDAVKAELLKALVADSGKFGYYVYAEDSETATKTEGIPEISVSLNLKSSFIPSQGSVLSHLLGDHSGPVVYKGSGSNFPINPACTHTLAFFEKEGWDLTALNEAPEYGLDE</sequence>
<keyword evidence="1" id="KW-0812">Transmembrane</keyword>
<evidence type="ECO:0000313" key="3">
    <source>
        <dbReference type="Proteomes" id="UP000651482"/>
    </source>
</evidence>
<dbReference type="AlphaFoldDB" id="A0A926HST8"/>
<proteinExistence type="predicted"/>
<feature type="transmembrane region" description="Helical" evidence="1">
    <location>
        <begin position="30"/>
        <end position="49"/>
    </location>
</feature>
<name>A0A926HST8_9FIRM</name>
<keyword evidence="1" id="KW-1133">Transmembrane helix</keyword>
<dbReference type="RefSeq" id="WP_249319831.1">
    <property type="nucleotide sequence ID" value="NZ_JACRSN010000013.1"/>
</dbReference>
<feature type="transmembrane region" description="Helical" evidence="1">
    <location>
        <begin position="123"/>
        <end position="149"/>
    </location>
</feature>
<accession>A0A926HST8</accession>
<keyword evidence="3" id="KW-1185">Reference proteome</keyword>
<organism evidence="2 3">
    <name type="scientific">Yeguia hominis</name>
    <dbReference type="NCBI Taxonomy" id="2763662"/>
    <lineage>
        <taxon>Bacteria</taxon>
        <taxon>Bacillati</taxon>
        <taxon>Bacillota</taxon>
        <taxon>Clostridia</taxon>
        <taxon>Eubacteriales</taxon>
        <taxon>Yeguiaceae</taxon>
        <taxon>Yeguia</taxon>
    </lineage>
</organism>
<evidence type="ECO:0008006" key="4">
    <source>
        <dbReference type="Google" id="ProtNLM"/>
    </source>
</evidence>
<feature type="transmembrane region" description="Helical" evidence="1">
    <location>
        <begin position="354"/>
        <end position="376"/>
    </location>
</feature>
<dbReference type="Proteomes" id="UP000651482">
    <property type="component" value="Unassembled WGS sequence"/>
</dbReference>
<comment type="caution">
    <text evidence="2">The sequence shown here is derived from an EMBL/GenBank/DDBJ whole genome shotgun (WGS) entry which is preliminary data.</text>
</comment>
<feature type="transmembrane region" description="Helical" evidence="1">
    <location>
        <begin position="69"/>
        <end position="91"/>
    </location>
</feature>
<feature type="transmembrane region" description="Helical" evidence="1">
    <location>
        <begin position="322"/>
        <end position="342"/>
    </location>
</feature>
<evidence type="ECO:0000313" key="2">
    <source>
        <dbReference type="EMBL" id="MBC8534170.1"/>
    </source>
</evidence>
<feature type="transmembrane region" description="Helical" evidence="1">
    <location>
        <begin position="161"/>
        <end position="181"/>
    </location>
</feature>
<protein>
    <recommendedName>
        <fullName evidence="4">ABC transporter permease</fullName>
    </recommendedName>
</protein>
<feature type="transmembrane region" description="Helical" evidence="1">
    <location>
        <begin position="295"/>
        <end position="316"/>
    </location>
</feature>
<feature type="transmembrane region" description="Helical" evidence="1">
    <location>
        <begin position="256"/>
        <end position="275"/>
    </location>
</feature>
<feature type="transmembrane region" description="Helical" evidence="1">
    <location>
        <begin position="188"/>
        <end position="210"/>
    </location>
</feature>
<gene>
    <name evidence="2" type="ORF">IAG03_09230</name>
</gene>